<keyword evidence="4" id="KW-1185">Reference proteome</keyword>
<keyword evidence="3" id="KW-0969">Cilium</keyword>
<keyword evidence="3" id="KW-0282">Flagellum</keyword>
<dbReference type="RefSeq" id="WP_209363093.1">
    <property type="nucleotide sequence ID" value="NZ_JAGISH010000014.1"/>
</dbReference>
<evidence type="ECO:0000313" key="3">
    <source>
        <dbReference type="EMBL" id="MBP0484598.1"/>
    </source>
</evidence>
<feature type="region of interest" description="Disordered" evidence="1">
    <location>
        <begin position="69"/>
        <end position="117"/>
    </location>
</feature>
<evidence type="ECO:0000256" key="2">
    <source>
        <dbReference type="SAM" id="Phobius"/>
    </source>
</evidence>
<feature type="compositionally biased region" description="Low complexity" evidence="1">
    <location>
        <begin position="74"/>
        <end position="96"/>
    </location>
</feature>
<proteinExistence type="predicted"/>
<reference evidence="3" key="1">
    <citation type="submission" date="2021-03" db="EMBL/GenBank/DDBJ databases">
        <title>Sagittula salina sp. nov. strain M10.9X isolated from the marine waste.</title>
        <authorList>
            <person name="Satari L."/>
            <person name="Molina-Menor E."/>
            <person name="Vidal-Verdu A."/>
            <person name="Pascual J."/>
            <person name="Pereto J."/>
            <person name="Porcar M."/>
        </authorList>
    </citation>
    <scope>NUCLEOTIDE SEQUENCE</scope>
    <source>
        <strain evidence="3">M10.9X</strain>
    </source>
</reference>
<keyword evidence="2" id="KW-0472">Membrane</keyword>
<sequence length="132" mass="14327">MSTLIDVAILVLLIGTLSYTFVVDRRVRRMMQALKEMQPMIGSFSDAVDRSESTVSALRSMGQAEGLFSNLQRGPSATASASTSGPAEPKAAGAAEFRSRRERPARPQGATPVHGKSELVRGFFETVRKREV</sequence>
<keyword evidence="2" id="KW-0812">Transmembrane</keyword>
<evidence type="ECO:0000256" key="1">
    <source>
        <dbReference type="SAM" id="MobiDB-lite"/>
    </source>
</evidence>
<keyword evidence="3" id="KW-0966">Cell projection</keyword>
<dbReference type="Proteomes" id="UP000675940">
    <property type="component" value="Unassembled WGS sequence"/>
</dbReference>
<evidence type="ECO:0000313" key="4">
    <source>
        <dbReference type="Proteomes" id="UP000675940"/>
    </source>
</evidence>
<dbReference type="AlphaFoldDB" id="A0A940MTX7"/>
<dbReference type="EMBL" id="JAGISH010000014">
    <property type="protein sequence ID" value="MBP0484598.1"/>
    <property type="molecule type" value="Genomic_DNA"/>
</dbReference>
<feature type="transmembrane region" description="Helical" evidence="2">
    <location>
        <begin position="6"/>
        <end position="23"/>
    </location>
</feature>
<keyword evidence="2" id="KW-1133">Transmembrane helix</keyword>
<accession>A0A940MTX7</accession>
<name>A0A940MTX7_9RHOB</name>
<protein>
    <submittedName>
        <fullName evidence="3">Flagellar motor switch protein</fullName>
    </submittedName>
</protein>
<comment type="caution">
    <text evidence="3">The sequence shown here is derived from an EMBL/GenBank/DDBJ whole genome shotgun (WGS) entry which is preliminary data.</text>
</comment>
<organism evidence="3 4">
    <name type="scientific">Sagittula salina</name>
    <dbReference type="NCBI Taxonomy" id="2820268"/>
    <lineage>
        <taxon>Bacteria</taxon>
        <taxon>Pseudomonadati</taxon>
        <taxon>Pseudomonadota</taxon>
        <taxon>Alphaproteobacteria</taxon>
        <taxon>Rhodobacterales</taxon>
        <taxon>Roseobacteraceae</taxon>
        <taxon>Sagittula</taxon>
    </lineage>
</organism>
<gene>
    <name evidence="3" type="ORF">J5474_19170</name>
</gene>